<gene>
    <name evidence="1" type="ORF">SAMN05192569_102854</name>
</gene>
<organism evidence="1 2">
    <name type="scientific">Parageobacillus thermantarcticus</name>
    <dbReference type="NCBI Taxonomy" id="186116"/>
    <lineage>
        <taxon>Bacteria</taxon>
        <taxon>Bacillati</taxon>
        <taxon>Bacillota</taxon>
        <taxon>Bacilli</taxon>
        <taxon>Bacillales</taxon>
        <taxon>Anoxybacillaceae</taxon>
        <taxon>Parageobacillus</taxon>
    </lineage>
</organism>
<dbReference type="Proteomes" id="UP000198650">
    <property type="component" value="Unassembled WGS sequence"/>
</dbReference>
<evidence type="ECO:0000313" key="2">
    <source>
        <dbReference type="Proteomes" id="UP000198650"/>
    </source>
</evidence>
<sequence length="74" mass="8630">MSIYYIPKDKTNSKTQIMIAGYEIANPTFSENLEPVGESQLTLHLNFISNDYSPNKFTKFLDAFNNFLQEYNRL</sequence>
<protein>
    <submittedName>
        <fullName evidence="1">Uncharacterized protein</fullName>
    </submittedName>
</protein>
<dbReference type="RefSeq" id="WP_090950247.1">
    <property type="nucleotide sequence ID" value="NZ_FOJS01000028.1"/>
</dbReference>
<evidence type="ECO:0000313" key="1">
    <source>
        <dbReference type="EMBL" id="SFA51066.1"/>
    </source>
</evidence>
<reference evidence="2" key="1">
    <citation type="submission" date="2016-10" db="EMBL/GenBank/DDBJ databases">
        <authorList>
            <person name="Varghese N."/>
            <person name="Submissions S."/>
        </authorList>
    </citation>
    <scope>NUCLEOTIDE SEQUENCE [LARGE SCALE GENOMIC DNA]</scope>
    <source>
        <strain evidence="2">M1</strain>
    </source>
</reference>
<keyword evidence="2" id="KW-1185">Reference proteome</keyword>
<name>A0A1I0TJC5_9BACL</name>
<dbReference type="AlphaFoldDB" id="A0A1I0TJC5"/>
<accession>A0A1I0TJC5</accession>
<proteinExistence type="predicted"/>
<dbReference type="EMBL" id="FOJS01000028">
    <property type="protein sequence ID" value="SFA51066.1"/>
    <property type="molecule type" value="Genomic_DNA"/>
</dbReference>
<dbReference type="OrthoDB" id="2984027at2"/>